<name>A0AAE0FY14_9CHLO</name>
<dbReference type="Proteomes" id="UP001190700">
    <property type="component" value="Unassembled WGS sequence"/>
</dbReference>
<keyword evidence="10" id="KW-0472">Membrane</keyword>
<evidence type="ECO:0000256" key="1">
    <source>
        <dbReference type="ARBA" id="ARBA00004125"/>
    </source>
</evidence>
<evidence type="ECO:0000256" key="7">
    <source>
        <dbReference type="ARBA" id="ARBA00022490"/>
    </source>
</evidence>
<evidence type="ECO:0000256" key="10">
    <source>
        <dbReference type="ARBA" id="ARBA00023136"/>
    </source>
</evidence>
<evidence type="ECO:0000256" key="4">
    <source>
        <dbReference type="ARBA" id="ARBA00004546"/>
    </source>
</evidence>
<keyword evidence="7" id="KW-0963">Cytoplasm</keyword>
<evidence type="ECO:0000256" key="5">
    <source>
        <dbReference type="ARBA" id="ARBA00006536"/>
    </source>
</evidence>
<dbReference type="Gene3D" id="1.25.40.660">
    <property type="entry name" value="Vacuolar protein sorting-associated protein 35, helical subcomplex Vps35-C"/>
    <property type="match status" value="1"/>
</dbReference>
<dbReference type="PIRSF" id="PIRSF009375">
    <property type="entry name" value="Retromer_Vps35"/>
    <property type="match status" value="1"/>
</dbReference>
<dbReference type="GO" id="GO:0042147">
    <property type="term" value="P:retrograde transport, endosome to Golgi"/>
    <property type="evidence" value="ECO:0007669"/>
    <property type="project" value="InterPro"/>
</dbReference>
<comment type="function">
    <text evidence="11">Plays a role in vesicular protein sorting.</text>
</comment>
<organism evidence="12 13">
    <name type="scientific">Cymbomonas tetramitiformis</name>
    <dbReference type="NCBI Taxonomy" id="36881"/>
    <lineage>
        <taxon>Eukaryota</taxon>
        <taxon>Viridiplantae</taxon>
        <taxon>Chlorophyta</taxon>
        <taxon>Pyramimonadophyceae</taxon>
        <taxon>Pyramimonadales</taxon>
        <taxon>Pyramimonadaceae</taxon>
        <taxon>Cymbomonas</taxon>
    </lineage>
</organism>
<dbReference type="InterPro" id="IPR042491">
    <property type="entry name" value="Vps35_C"/>
</dbReference>
<evidence type="ECO:0000256" key="8">
    <source>
        <dbReference type="ARBA" id="ARBA00022927"/>
    </source>
</evidence>
<dbReference type="GO" id="GO:0006886">
    <property type="term" value="P:intracellular protein transport"/>
    <property type="evidence" value="ECO:0007669"/>
    <property type="project" value="TreeGrafter"/>
</dbReference>
<evidence type="ECO:0000256" key="3">
    <source>
        <dbReference type="ARBA" id="ARBA00004496"/>
    </source>
</evidence>
<keyword evidence="13" id="KW-1185">Reference proteome</keyword>
<dbReference type="EMBL" id="LGRX02012427">
    <property type="protein sequence ID" value="KAK3267396.1"/>
    <property type="molecule type" value="Genomic_DNA"/>
</dbReference>
<proteinExistence type="inferred from homology"/>
<dbReference type="GO" id="GO:0010008">
    <property type="term" value="C:endosome membrane"/>
    <property type="evidence" value="ECO:0007669"/>
    <property type="project" value="UniProtKB-SubCell"/>
</dbReference>
<protein>
    <recommendedName>
        <fullName evidence="11">Vacuolar protein sorting-associated protein 35</fullName>
    </recommendedName>
</protein>
<reference evidence="12 13" key="1">
    <citation type="journal article" date="2015" name="Genome Biol. Evol.">
        <title>Comparative Genomics of a Bacterivorous Green Alga Reveals Evolutionary Causalities and Consequences of Phago-Mixotrophic Mode of Nutrition.</title>
        <authorList>
            <person name="Burns J.A."/>
            <person name="Paasch A."/>
            <person name="Narechania A."/>
            <person name="Kim E."/>
        </authorList>
    </citation>
    <scope>NUCLEOTIDE SEQUENCE [LARGE SCALE GENOMIC DNA]</scope>
    <source>
        <strain evidence="12 13">PLY_AMNH</strain>
    </source>
</reference>
<keyword evidence="9" id="KW-0333">Golgi apparatus</keyword>
<evidence type="ECO:0000256" key="11">
    <source>
        <dbReference type="PIRNR" id="PIRNR009375"/>
    </source>
</evidence>
<dbReference type="FunFam" id="1.25.40.660:FF:000003">
    <property type="entry name" value="Vacuolar protein sorting-associated protein 35"/>
    <property type="match status" value="1"/>
</dbReference>
<dbReference type="GO" id="GO:0005829">
    <property type="term" value="C:cytosol"/>
    <property type="evidence" value="ECO:0007669"/>
    <property type="project" value="GOC"/>
</dbReference>
<comment type="subcellular location">
    <subcellularLocation>
        <location evidence="3">Cytoplasm</location>
    </subcellularLocation>
    <subcellularLocation>
        <location evidence="1">Endosome membrane</location>
        <topology evidence="1">Peripheral membrane protein</topology>
        <orientation evidence="1">Cytoplasmic side</orientation>
    </subcellularLocation>
    <subcellularLocation>
        <location evidence="4">Golgi apparatus</location>
        <location evidence="4">trans-Golgi network membrane</location>
        <topology evidence="4">Peripheral membrane protein</topology>
        <orientation evidence="4">Cytoplasmic side</orientation>
    </subcellularLocation>
    <subcellularLocation>
        <location evidence="2">Prevacuolar compartment membrane</location>
        <topology evidence="2">Peripheral membrane protein</topology>
        <orientation evidence="2">Cytoplasmic side</orientation>
    </subcellularLocation>
</comment>
<gene>
    <name evidence="12" type="ORF">CYMTET_24041</name>
</gene>
<comment type="similarity">
    <text evidence="5 11">Belongs to the VPS35 family.</text>
</comment>
<sequence length="783" mass="87677">MSAPEATLSPAEEQQKWLTETTNNVKQHAYYMKQAIDDNNLREALKHTAAMLSELRTSQLSPQKYYALYMKACDELLHLESFFRELHKGGRSIAELYELVQHAGNILPRMYLLITVGSVFVQSKDAPAKDILKDLVEMARGVQHPLRGLFLRAYLAQCTKDKLPDQGSEYEGEGGDVKDAVEFLLQNFTEMNKLWVRMQHQGSPRLKEKREKERQELRDLVGKNLLVLSQLEGVDLEIYQELVLPRVLEQVVNCKDEIGQTYLMDAIIQVFPDDFHLNTLETLNKALGQMQPTVKTGSVLASLMTRLSRYALESPEVIPKFEELQAFSLLREAVKKVSEIQTDVAMLDLVTLYQALMSFVVQVHKASLDKVDEVLAEAATVLAAQNQAVSGKAVTELVALLSAPLSVYDVVPILSLQAYPKVMELLEEPVRKEMAVTIVRSVLKSNTCITDSEKVDTLFGFISLLIKDDGLSEPEDEEEFEEQQCLVSRLVMLLKAPQPKSQLAILNTVRHHFGMGGPLRLKYTLPPLVFAGLRLITQVQKGEDVEEGEKVSRKTIFGFLHQTVQALGSNGQPGLAMRLYLQCAAAANANGFEDIAYEFFTQGFLIYEEEISDSREQVTSLQLFIGTLHLCTCFGQENRDALVHKCTTYSSRLLKKSEQCRAAYSCSHLFWVPGSKDSENVALCLSERRMASTPQMGAQGSATVAAASLWRYLYFFDEGNTAVTVQLLQGLMDLIAEEMAKTQSDDAEGSNQTENFYASTLRHIKHKKAEGGEVGARYAELNV</sequence>
<dbReference type="Pfam" id="PF03635">
    <property type="entry name" value="Vps35"/>
    <property type="match status" value="1"/>
</dbReference>
<evidence type="ECO:0000256" key="2">
    <source>
        <dbReference type="ARBA" id="ARBA00004179"/>
    </source>
</evidence>
<dbReference type="AlphaFoldDB" id="A0AAE0FY14"/>
<keyword evidence="8 11" id="KW-0653">Protein transport</keyword>
<keyword evidence="6 11" id="KW-0813">Transport</keyword>
<evidence type="ECO:0000256" key="6">
    <source>
        <dbReference type="ARBA" id="ARBA00022448"/>
    </source>
</evidence>
<dbReference type="PANTHER" id="PTHR11099:SF0">
    <property type="entry name" value="VACUOLAR PROTEIN SORTING-ASSOCIATED PROTEIN 35"/>
    <property type="match status" value="1"/>
</dbReference>
<comment type="caution">
    <text evidence="12">The sequence shown here is derived from an EMBL/GenBank/DDBJ whole genome shotgun (WGS) entry which is preliminary data.</text>
</comment>
<dbReference type="InterPro" id="IPR005378">
    <property type="entry name" value="Vps35"/>
</dbReference>
<evidence type="ECO:0000313" key="12">
    <source>
        <dbReference type="EMBL" id="KAK3267396.1"/>
    </source>
</evidence>
<evidence type="ECO:0000256" key="9">
    <source>
        <dbReference type="ARBA" id="ARBA00023034"/>
    </source>
</evidence>
<dbReference type="PANTHER" id="PTHR11099">
    <property type="entry name" value="VACUOLAR SORTING PROTEIN 35"/>
    <property type="match status" value="1"/>
</dbReference>
<accession>A0AAE0FY14</accession>
<dbReference type="GO" id="GO:0005770">
    <property type="term" value="C:late endosome"/>
    <property type="evidence" value="ECO:0007669"/>
    <property type="project" value="TreeGrafter"/>
</dbReference>
<dbReference type="GO" id="GO:0030906">
    <property type="term" value="C:retromer, cargo-selective complex"/>
    <property type="evidence" value="ECO:0007669"/>
    <property type="project" value="InterPro"/>
</dbReference>
<evidence type="ECO:0000313" key="13">
    <source>
        <dbReference type="Proteomes" id="UP001190700"/>
    </source>
</evidence>
<dbReference type="GO" id="GO:0005794">
    <property type="term" value="C:Golgi apparatus"/>
    <property type="evidence" value="ECO:0007669"/>
    <property type="project" value="UniProtKB-SubCell"/>
</dbReference>